<name>A0A8S9YJD9_9TREM</name>
<protein>
    <submittedName>
        <fullName evidence="2">Uncharacterized protein</fullName>
    </submittedName>
</protein>
<evidence type="ECO:0000313" key="3">
    <source>
        <dbReference type="Proteomes" id="UP000822476"/>
    </source>
</evidence>
<dbReference type="Gene3D" id="2.40.70.10">
    <property type="entry name" value="Acid Proteases"/>
    <property type="match status" value="1"/>
</dbReference>
<evidence type="ECO:0000313" key="2">
    <source>
        <dbReference type="EMBL" id="KAF7234776.1"/>
    </source>
</evidence>
<sequence length="334" mass="36972">LPQPSRREEDEDDRGEVRPSLRQPPVFHPKDYSERWEVAVTIYLANVPKRSMGPYILSFLSEEAARIFHTTGICPTPPAPVIWEALRREISANGSVWACKPGNAQNFTFKPAENLSVALIKARVCGALEQLDEKQAAEESICLAFSQHSLKLKPIPRPVRPTILTEIVVNMKPTSVKGGNNKETALFLIDTEASFSLICAQLADRLTKHQKAPVKPVRLFTANGAEMQVASYLSARVQFVSFSGEHQFLTFPKLQLEAILRMDFLGRFGGVINLKDSQMTIGSCVVGLEKGRPVEVCSTVDSKTSRRVHNVKDVLIERSPPVAGVVISESKRQG</sequence>
<reference evidence="2" key="1">
    <citation type="submission" date="2019-07" db="EMBL/GenBank/DDBJ databases">
        <title>Annotation for the trematode Paragonimus miyazaki's.</title>
        <authorList>
            <person name="Choi Y.-J."/>
        </authorList>
    </citation>
    <scope>NUCLEOTIDE SEQUENCE</scope>
    <source>
        <strain evidence="2">Japan</strain>
    </source>
</reference>
<gene>
    <name evidence="2" type="ORF">EG68_11712</name>
</gene>
<comment type="caution">
    <text evidence="2">The sequence shown here is derived from an EMBL/GenBank/DDBJ whole genome shotgun (WGS) entry which is preliminary data.</text>
</comment>
<dbReference type="InterPro" id="IPR021109">
    <property type="entry name" value="Peptidase_aspartic_dom_sf"/>
</dbReference>
<feature type="non-terminal residue" evidence="2">
    <location>
        <position position="1"/>
    </location>
</feature>
<keyword evidence="3" id="KW-1185">Reference proteome</keyword>
<dbReference type="Proteomes" id="UP000822476">
    <property type="component" value="Unassembled WGS sequence"/>
</dbReference>
<evidence type="ECO:0000256" key="1">
    <source>
        <dbReference type="SAM" id="MobiDB-lite"/>
    </source>
</evidence>
<dbReference type="CDD" id="cd00303">
    <property type="entry name" value="retropepsin_like"/>
    <property type="match status" value="1"/>
</dbReference>
<dbReference type="EMBL" id="JTDE01008735">
    <property type="protein sequence ID" value="KAF7234776.1"/>
    <property type="molecule type" value="Genomic_DNA"/>
</dbReference>
<organism evidence="2 3">
    <name type="scientific">Paragonimus skrjabini miyazakii</name>
    <dbReference type="NCBI Taxonomy" id="59628"/>
    <lineage>
        <taxon>Eukaryota</taxon>
        <taxon>Metazoa</taxon>
        <taxon>Spiralia</taxon>
        <taxon>Lophotrochozoa</taxon>
        <taxon>Platyhelminthes</taxon>
        <taxon>Trematoda</taxon>
        <taxon>Digenea</taxon>
        <taxon>Plagiorchiida</taxon>
        <taxon>Troglotremata</taxon>
        <taxon>Troglotrematidae</taxon>
        <taxon>Paragonimus</taxon>
    </lineage>
</organism>
<feature type="region of interest" description="Disordered" evidence="1">
    <location>
        <begin position="1"/>
        <end position="26"/>
    </location>
</feature>
<accession>A0A8S9YJD9</accession>
<dbReference type="AlphaFoldDB" id="A0A8S9YJD9"/>
<proteinExistence type="predicted"/>
<dbReference type="SUPFAM" id="SSF50630">
    <property type="entry name" value="Acid proteases"/>
    <property type="match status" value="1"/>
</dbReference>